<dbReference type="Proteomes" id="UP000326857">
    <property type="component" value="Unassembled WGS sequence"/>
</dbReference>
<organism evidence="1 2">
    <name type="scientific">Sphingomonas aurantiaca</name>
    <dbReference type="NCBI Taxonomy" id="185949"/>
    <lineage>
        <taxon>Bacteria</taxon>
        <taxon>Pseudomonadati</taxon>
        <taxon>Pseudomonadota</taxon>
        <taxon>Alphaproteobacteria</taxon>
        <taxon>Sphingomonadales</taxon>
        <taxon>Sphingomonadaceae</taxon>
        <taxon>Sphingomonas</taxon>
    </lineage>
</organism>
<protein>
    <submittedName>
        <fullName evidence="1">Uncharacterized protein</fullName>
    </submittedName>
</protein>
<gene>
    <name evidence="1" type="ORF">SPHINGO391_300043</name>
</gene>
<evidence type="ECO:0000313" key="1">
    <source>
        <dbReference type="EMBL" id="VVS99475.1"/>
    </source>
</evidence>
<reference evidence="1 2" key="1">
    <citation type="submission" date="2019-09" db="EMBL/GenBank/DDBJ databases">
        <authorList>
            <person name="Dittami M. S."/>
        </authorList>
    </citation>
    <scope>NUCLEOTIDE SEQUENCE [LARGE SCALE GENOMIC DNA]</scope>
    <source>
        <strain evidence="1">SPHINGO391</strain>
    </source>
</reference>
<dbReference type="AlphaFoldDB" id="A0A5E7XY62"/>
<proteinExistence type="predicted"/>
<dbReference type="EMBL" id="CABVLI010000024">
    <property type="protein sequence ID" value="VVS99475.1"/>
    <property type="molecule type" value="Genomic_DNA"/>
</dbReference>
<accession>A0A5E7XY62</accession>
<name>A0A5E7XY62_9SPHN</name>
<sequence>MTPVLRGDLGRRQRFKNTALGNRPVPAFLNDLGQLVIKR</sequence>
<evidence type="ECO:0000313" key="2">
    <source>
        <dbReference type="Proteomes" id="UP000326857"/>
    </source>
</evidence>